<gene>
    <name evidence="1" type="ORF">Patl1_04276</name>
</gene>
<name>A0ACC1BQD6_9ROSI</name>
<accession>A0ACC1BQD6</accession>
<sequence length="362" mass="39993">MIISQLHFTTSKPLGFSLKLIPRDSPESPLYPGNLTQFERIERLVQFSKAKAKLVTLLSTLNATKYDPNFIIPLAIDSYYYIGKITIGTPPKDVLLMIDTGGGLIWTQCAPCINCFPQLYPIYDSQASSSFKTLPCDHPLCQGPTNGVAALESFFFPDDKAGHQIVTIGPAILGFGDNIPLPSGNVVTTPYYTVPGSYYYYLHLRDISIGFQRLGFPPETFEFINGGFFIDSGAPLTNLATNTGNGINVYQVVMNALQNHYDSFHLERMTGVTPYGLQLCYRNRAGFRQFPSLSFNLPGGDYIVDAKYVNIAFDAEGYFCVAIIPGEGQSILGIMHQQNVRIIYSAALGAIQFYEADCSNRI</sequence>
<proteinExistence type="predicted"/>
<organism evidence="1 2">
    <name type="scientific">Pistacia atlantica</name>
    <dbReference type="NCBI Taxonomy" id="434234"/>
    <lineage>
        <taxon>Eukaryota</taxon>
        <taxon>Viridiplantae</taxon>
        <taxon>Streptophyta</taxon>
        <taxon>Embryophyta</taxon>
        <taxon>Tracheophyta</taxon>
        <taxon>Spermatophyta</taxon>
        <taxon>Magnoliopsida</taxon>
        <taxon>eudicotyledons</taxon>
        <taxon>Gunneridae</taxon>
        <taxon>Pentapetalae</taxon>
        <taxon>rosids</taxon>
        <taxon>malvids</taxon>
        <taxon>Sapindales</taxon>
        <taxon>Anacardiaceae</taxon>
        <taxon>Pistacia</taxon>
    </lineage>
</organism>
<dbReference type="EMBL" id="CM047899">
    <property type="protein sequence ID" value="KAJ0101298.1"/>
    <property type="molecule type" value="Genomic_DNA"/>
</dbReference>
<reference evidence="2" key="1">
    <citation type="journal article" date="2023" name="G3 (Bethesda)">
        <title>Genome assembly and association tests identify interacting loci associated with vigor, precocity, and sex in interspecific pistachio rootstocks.</title>
        <authorList>
            <person name="Palmer W."/>
            <person name="Jacygrad E."/>
            <person name="Sagayaradj S."/>
            <person name="Cavanaugh K."/>
            <person name="Han R."/>
            <person name="Bertier L."/>
            <person name="Beede B."/>
            <person name="Kafkas S."/>
            <person name="Golino D."/>
            <person name="Preece J."/>
            <person name="Michelmore R."/>
        </authorList>
    </citation>
    <scope>NUCLEOTIDE SEQUENCE [LARGE SCALE GENOMIC DNA]</scope>
</reference>
<dbReference type="Proteomes" id="UP001164250">
    <property type="component" value="Chromosome 3"/>
</dbReference>
<keyword evidence="2" id="KW-1185">Reference proteome</keyword>
<protein>
    <submittedName>
        <fullName evidence="1">Uncharacterized protein</fullName>
    </submittedName>
</protein>
<evidence type="ECO:0000313" key="1">
    <source>
        <dbReference type="EMBL" id="KAJ0101298.1"/>
    </source>
</evidence>
<comment type="caution">
    <text evidence="1">The sequence shown here is derived from an EMBL/GenBank/DDBJ whole genome shotgun (WGS) entry which is preliminary data.</text>
</comment>
<evidence type="ECO:0000313" key="2">
    <source>
        <dbReference type="Proteomes" id="UP001164250"/>
    </source>
</evidence>